<dbReference type="EMBL" id="MN543583">
    <property type="protein sequence ID" value="QJX13550.1"/>
    <property type="molecule type" value="Genomic_DNA"/>
</dbReference>
<dbReference type="EMBL" id="MN543580">
    <property type="protein sequence ID" value="QJX12938.1"/>
    <property type="molecule type" value="Genomic_DNA"/>
</dbReference>
<reference evidence="1" key="1">
    <citation type="submission" date="2019-10" db="EMBL/GenBank/DDBJ databases">
        <title>Tracking microevolution events of conjugative virulence plasmid p15WZ-82_Vir during transmission.</title>
        <authorList>
            <person name="Yang X."/>
        </authorList>
    </citation>
    <scope>NUCLEOTIDE SEQUENCE</scope>
    <source>
        <strain evidence="1">PM48</strain>
        <strain evidence="2">PM48TC</strain>
        <plasmid evidence="1">pPM48_125</plasmid>
        <plasmid evidence="2">pPM48TC_125</plasmid>
    </source>
</reference>
<dbReference type="AlphaFoldDB" id="A0A6M6A4L8"/>
<accession>A0A6M6A4L8</accession>
<protein>
    <submittedName>
        <fullName evidence="1">Uncharacterized protein</fullName>
    </submittedName>
</protein>
<name>A0A6M6A4L8_KLEPN</name>
<sequence>MYDHLRGKKLSFWLRDLRRLRSIGDEKASLTASFMQA</sequence>
<evidence type="ECO:0000313" key="1">
    <source>
        <dbReference type="EMBL" id="QJX12938.1"/>
    </source>
</evidence>
<organism evidence="1">
    <name type="scientific">Klebsiella pneumoniae</name>
    <dbReference type="NCBI Taxonomy" id="573"/>
    <lineage>
        <taxon>Bacteria</taxon>
        <taxon>Pseudomonadati</taxon>
        <taxon>Pseudomonadota</taxon>
        <taxon>Gammaproteobacteria</taxon>
        <taxon>Enterobacterales</taxon>
        <taxon>Enterobacteriaceae</taxon>
        <taxon>Klebsiella/Raoultella group</taxon>
        <taxon>Klebsiella</taxon>
        <taxon>Klebsiella pneumoniae complex</taxon>
    </lineage>
</organism>
<proteinExistence type="predicted"/>
<geneLocation type="plasmid" evidence="1">
    <name>pPM48_125</name>
</geneLocation>
<keyword evidence="1" id="KW-0614">Plasmid</keyword>
<geneLocation type="plasmid" evidence="2">
    <name>pPM48TC_125</name>
</geneLocation>
<evidence type="ECO:0000313" key="2">
    <source>
        <dbReference type="EMBL" id="QJX13550.1"/>
    </source>
</evidence>